<dbReference type="Pfam" id="PF01370">
    <property type="entry name" value="Epimerase"/>
    <property type="match status" value="1"/>
</dbReference>
<evidence type="ECO:0000259" key="1">
    <source>
        <dbReference type="Pfam" id="PF01370"/>
    </source>
</evidence>
<feature type="domain" description="NAD-dependent epimerase/dehydratase" evidence="1">
    <location>
        <begin position="9"/>
        <end position="141"/>
    </location>
</feature>
<dbReference type="InterPro" id="IPR036291">
    <property type="entry name" value="NAD(P)-bd_dom_sf"/>
</dbReference>
<evidence type="ECO:0000313" key="2">
    <source>
        <dbReference type="EMBL" id="KKM76094.1"/>
    </source>
</evidence>
<sequence>MHYDYDYALAGATGQIGSVLLKYLEKVGNVCVIERDEDLRHTPSAVHVVNAAGYTKFDDRVERYWDDNIRYAVKLANYAKSRNSRFHQLSSEAVAEFRTTVMPETLNAPIAHPSMIDYALSKVLTERAVSTIIDERNLFTYRCSDVVPGPGQIDRQWRRNHWLSILFSAGKRGFDPGDDFPVWIATVEDVAKRIQMLIDTNRPGAYHLLGNVYTWGLFQEYALENALPGAITRRLVEQVTPVIRIDPPLAHCIRQENKASWTHLNEAYWQEYAEKSMELTRRRSA</sequence>
<accession>A0A0F9K200</accession>
<reference evidence="2" key="1">
    <citation type="journal article" date="2015" name="Nature">
        <title>Complex archaea that bridge the gap between prokaryotes and eukaryotes.</title>
        <authorList>
            <person name="Spang A."/>
            <person name="Saw J.H."/>
            <person name="Jorgensen S.L."/>
            <person name="Zaremba-Niedzwiedzka K."/>
            <person name="Martijn J."/>
            <person name="Lind A.E."/>
            <person name="van Eijk R."/>
            <person name="Schleper C."/>
            <person name="Guy L."/>
            <person name="Ettema T.J."/>
        </authorList>
    </citation>
    <scope>NUCLEOTIDE SEQUENCE</scope>
</reference>
<protein>
    <recommendedName>
        <fullName evidence="1">NAD-dependent epimerase/dehydratase domain-containing protein</fullName>
    </recommendedName>
</protein>
<dbReference type="Gene3D" id="3.40.50.720">
    <property type="entry name" value="NAD(P)-binding Rossmann-like Domain"/>
    <property type="match status" value="1"/>
</dbReference>
<gene>
    <name evidence="2" type="ORF">LCGC14_1383570</name>
</gene>
<dbReference type="SUPFAM" id="SSF51735">
    <property type="entry name" value="NAD(P)-binding Rossmann-fold domains"/>
    <property type="match status" value="1"/>
</dbReference>
<dbReference type="AlphaFoldDB" id="A0A0F9K200"/>
<comment type="caution">
    <text evidence="2">The sequence shown here is derived from an EMBL/GenBank/DDBJ whole genome shotgun (WGS) entry which is preliminary data.</text>
</comment>
<organism evidence="2">
    <name type="scientific">marine sediment metagenome</name>
    <dbReference type="NCBI Taxonomy" id="412755"/>
    <lineage>
        <taxon>unclassified sequences</taxon>
        <taxon>metagenomes</taxon>
        <taxon>ecological metagenomes</taxon>
    </lineage>
</organism>
<dbReference type="EMBL" id="LAZR01008866">
    <property type="protein sequence ID" value="KKM76094.1"/>
    <property type="molecule type" value="Genomic_DNA"/>
</dbReference>
<name>A0A0F9K200_9ZZZZ</name>
<proteinExistence type="predicted"/>
<dbReference type="InterPro" id="IPR001509">
    <property type="entry name" value="Epimerase_deHydtase"/>
</dbReference>